<dbReference type="Pfam" id="PF03024">
    <property type="entry name" value="Folate_rec"/>
    <property type="match status" value="1"/>
</dbReference>
<dbReference type="GO" id="GO:0009897">
    <property type="term" value="C:external side of plasma membrane"/>
    <property type="evidence" value="ECO:0007669"/>
    <property type="project" value="TreeGrafter"/>
</dbReference>
<comment type="similarity">
    <text evidence="1">Belongs to the folate receptor family.</text>
</comment>
<evidence type="ECO:0000256" key="1">
    <source>
        <dbReference type="ARBA" id="ARBA00007932"/>
    </source>
</evidence>
<name>A0A674GDH4_TAEGU</name>
<keyword evidence="7" id="KW-1185">Reference proteome</keyword>
<protein>
    <submittedName>
        <fullName evidence="6">Folate receptor gamma-like</fullName>
    </submittedName>
</protein>
<feature type="region of interest" description="Disordered" evidence="4">
    <location>
        <begin position="217"/>
        <end position="272"/>
    </location>
</feature>
<reference evidence="6" key="2">
    <citation type="submission" date="2025-08" db="UniProtKB">
        <authorList>
            <consortium name="Ensembl"/>
        </authorList>
    </citation>
    <scope>IDENTIFICATION</scope>
</reference>
<dbReference type="PANTHER" id="PTHR10517:SF14">
    <property type="entry name" value="FOLATE RECEPTOR 1-RELATED"/>
    <property type="match status" value="1"/>
</dbReference>
<evidence type="ECO:0000259" key="5">
    <source>
        <dbReference type="Pfam" id="PF03024"/>
    </source>
</evidence>
<dbReference type="AlphaFoldDB" id="A0A674GDH4"/>
<evidence type="ECO:0000313" key="7">
    <source>
        <dbReference type="Proteomes" id="UP000007754"/>
    </source>
</evidence>
<proteinExistence type="inferred from homology"/>
<accession>A0A674GDH4</accession>
<dbReference type="GeneTree" id="ENSGT00950000183144"/>
<dbReference type="InParanoid" id="A0A674GDH4"/>
<gene>
    <name evidence="6" type="primary">LOC100227500</name>
</gene>
<dbReference type="Ensembl" id="ENSTGUT00000029296.1">
    <property type="protein sequence ID" value="ENSTGUP00000020777.1"/>
    <property type="gene ID" value="ENSTGUG00000023804.1"/>
</dbReference>
<organism evidence="6 7">
    <name type="scientific">Taeniopygia guttata</name>
    <name type="common">Zebra finch</name>
    <name type="synonym">Poephila guttata</name>
    <dbReference type="NCBI Taxonomy" id="59729"/>
    <lineage>
        <taxon>Eukaryota</taxon>
        <taxon>Metazoa</taxon>
        <taxon>Chordata</taxon>
        <taxon>Craniata</taxon>
        <taxon>Vertebrata</taxon>
        <taxon>Euteleostomi</taxon>
        <taxon>Archelosauria</taxon>
        <taxon>Archosauria</taxon>
        <taxon>Dinosauria</taxon>
        <taxon>Saurischia</taxon>
        <taxon>Theropoda</taxon>
        <taxon>Coelurosauria</taxon>
        <taxon>Aves</taxon>
        <taxon>Neognathae</taxon>
        <taxon>Neoaves</taxon>
        <taxon>Telluraves</taxon>
        <taxon>Australaves</taxon>
        <taxon>Passeriformes</taxon>
        <taxon>Passeroidea</taxon>
        <taxon>Estrildidae</taxon>
        <taxon>Estrildinae</taxon>
        <taxon>Taeniopygia</taxon>
    </lineage>
</organism>
<reference evidence="6" key="3">
    <citation type="submission" date="2025-09" db="UniProtKB">
        <authorList>
            <consortium name="Ensembl"/>
        </authorList>
    </citation>
    <scope>IDENTIFICATION</scope>
</reference>
<evidence type="ECO:0000256" key="2">
    <source>
        <dbReference type="ARBA" id="ARBA00022729"/>
    </source>
</evidence>
<keyword evidence="3" id="KW-1015">Disulfide bond</keyword>
<reference evidence="6 7" key="1">
    <citation type="journal article" date="2010" name="Nature">
        <title>The genome of a songbird.</title>
        <authorList>
            <person name="Warren W.C."/>
            <person name="Clayton D.F."/>
            <person name="Ellegren H."/>
            <person name="Arnold A.P."/>
            <person name="Hillier L.W."/>
            <person name="Kunstner A."/>
            <person name="Searle S."/>
            <person name="White S."/>
            <person name="Vilella A.J."/>
            <person name="Fairley S."/>
            <person name="Heger A."/>
            <person name="Kong L."/>
            <person name="Ponting C.P."/>
            <person name="Jarvis E.D."/>
            <person name="Mello C.V."/>
            <person name="Minx P."/>
            <person name="Lovell P."/>
            <person name="Velho T.A."/>
            <person name="Ferris M."/>
            <person name="Balakrishnan C.N."/>
            <person name="Sinha S."/>
            <person name="Blatti C."/>
            <person name="London S.E."/>
            <person name="Li Y."/>
            <person name="Lin Y.C."/>
            <person name="George J."/>
            <person name="Sweedler J."/>
            <person name="Southey B."/>
            <person name="Gunaratne P."/>
            <person name="Watson M."/>
            <person name="Nam K."/>
            <person name="Backstrom N."/>
            <person name="Smeds L."/>
            <person name="Nabholz B."/>
            <person name="Itoh Y."/>
            <person name="Whitney O."/>
            <person name="Pfenning A.R."/>
            <person name="Howard J."/>
            <person name="Volker M."/>
            <person name="Skinner B.M."/>
            <person name="Griffin D.K."/>
            <person name="Ye L."/>
            <person name="McLaren W.M."/>
            <person name="Flicek P."/>
            <person name="Quesada V."/>
            <person name="Velasco G."/>
            <person name="Lopez-Otin C."/>
            <person name="Puente X.S."/>
            <person name="Olender T."/>
            <person name="Lancet D."/>
            <person name="Smit A.F."/>
            <person name="Hubley R."/>
            <person name="Konkel M.K."/>
            <person name="Walker J.A."/>
            <person name="Batzer M.A."/>
            <person name="Gu W."/>
            <person name="Pollock D.D."/>
            <person name="Chen L."/>
            <person name="Cheng Z."/>
            <person name="Eichler E.E."/>
            <person name="Stapley J."/>
            <person name="Slate J."/>
            <person name="Ekblom R."/>
            <person name="Birkhead T."/>
            <person name="Burke T."/>
            <person name="Burt D."/>
            <person name="Scharff C."/>
            <person name="Adam I."/>
            <person name="Richard H."/>
            <person name="Sultan M."/>
            <person name="Soldatov A."/>
            <person name="Lehrach H."/>
            <person name="Edwards S.V."/>
            <person name="Yang S.P."/>
            <person name="Li X."/>
            <person name="Graves T."/>
            <person name="Fulton L."/>
            <person name="Nelson J."/>
            <person name="Chinwalla A."/>
            <person name="Hou S."/>
            <person name="Mardis E.R."/>
            <person name="Wilson R.K."/>
        </authorList>
    </citation>
    <scope>NUCLEOTIDE SEQUENCE [LARGE SCALE GENOMIC DNA]</scope>
</reference>
<feature type="compositionally biased region" description="Low complexity" evidence="4">
    <location>
        <begin position="233"/>
        <end position="257"/>
    </location>
</feature>
<dbReference type="InterPro" id="IPR004269">
    <property type="entry name" value="Folate_rcpt"/>
</dbReference>
<keyword evidence="2" id="KW-0732">Signal</keyword>
<dbReference type="Proteomes" id="UP000007754">
    <property type="component" value="Chromosome 1"/>
</dbReference>
<feature type="domain" description="Folate receptor-like" evidence="5">
    <location>
        <begin position="34"/>
        <end position="203"/>
    </location>
</feature>
<evidence type="ECO:0000256" key="3">
    <source>
        <dbReference type="ARBA" id="ARBA00023157"/>
    </source>
</evidence>
<dbReference type="GO" id="GO:0038023">
    <property type="term" value="F:signaling receptor activity"/>
    <property type="evidence" value="ECO:0007669"/>
    <property type="project" value="TreeGrafter"/>
</dbReference>
<sequence length="355" mass="38482">MAVPLAVALEVGPGAVGCRGAEGAAAERLHGRQTPQERAGPEGRLYQQCSPWKDNACCTANTSLEAHKDQSYLYNFNWNHCGVMPAKCKRHFIQDTCLYECSPNLGPWIEQVDSSWRRERILHVPLCREDCEEWWEDCKDALTCKENWHKGWNWATGTNRCPWGSMCRPFSQVFPRPQDLCEKIWSNSFRYSPEPRGSGRCIQMWFDPAQGNPNVAWRGTTPADRDPTRSGWRGPAGTALPRAAPAAPGPAAAARAAGGSGRPGTELPVTSLPGARPGCPSCPARGTDLGTPSVCLSVCLSGPAPSTSCVAGPGYHLSLLSRAGIFVPLGRSTAVSALMWELLPICSPHGVCWRG</sequence>
<evidence type="ECO:0000313" key="6">
    <source>
        <dbReference type="Ensembl" id="ENSTGUP00000020777.1"/>
    </source>
</evidence>
<evidence type="ECO:0000256" key="4">
    <source>
        <dbReference type="SAM" id="MobiDB-lite"/>
    </source>
</evidence>
<dbReference type="InterPro" id="IPR018143">
    <property type="entry name" value="Folate_rcpt-like"/>
</dbReference>
<dbReference type="PANTHER" id="PTHR10517">
    <property type="entry name" value="FOLATE RECEPTOR"/>
    <property type="match status" value="1"/>
</dbReference>